<comment type="caution">
    <text evidence="2">The sequence shown here is derived from an EMBL/GenBank/DDBJ whole genome shotgun (WGS) entry which is preliminary data.</text>
</comment>
<dbReference type="EMBL" id="VFLP01000035">
    <property type="protein sequence ID" value="TRX92529.1"/>
    <property type="molecule type" value="Genomic_DNA"/>
</dbReference>
<evidence type="ECO:0000313" key="2">
    <source>
        <dbReference type="EMBL" id="TRX92529.1"/>
    </source>
</evidence>
<feature type="region of interest" description="Disordered" evidence="1">
    <location>
        <begin position="156"/>
        <end position="185"/>
    </location>
</feature>
<dbReference type="Proteomes" id="UP000319160">
    <property type="component" value="Unassembled WGS sequence"/>
</dbReference>
<dbReference type="AlphaFoldDB" id="A0A553HX46"/>
<reference evidence="3" key="1">
    <citation type="submission" date="2019-06" db="EMBL/GenBank/DDBJ databases">
        <title>Draft genome sequence of the griseofulvin-producing fungus Xylaria cubensis strain G536.</title>
        <authorList>
            <person name="Mead M.E."/>
            <person name="Raja H.A."/>
            <person name="Steenwyk J.L."/>
            <person name="Knowles S.L."/>
            <person name="Oberlies N.H."/>
            <person name="Rokas A."/>
        </authorList>
    </citation>
    <scope>NUCLEOTIDE SEQUENCE [LARGE SCALE GENOMIC DNA]</scope>
    <source>
        <strain evidence="3">G536</strain>
    </source>
</reference>
<proteinExistence type="predicted"/>
<sequence>MLTTLSIPTSCLTDTWLLPATGDNEPAIVLGNPHDTDCWPGNRNLGTTISPALCPDGYVSACDIDTDSRRDESETVWACCPSKFHCDSGTWSCVMKATTPVTKTYIITEIDVSGNTITTQVMTDRGINAHSVRVAFHSSDILGQLSNTIEAPTPKFTTSLSTSTSEVGSPTAHSSETWPTGAWIA</sequence>
<keyword evidence="3" id="KW-1185">Reference proteome</keyword>
<accession>A0A553HX46</accession>
<name>A0A553HX46_9PEZI</name>
<gene>
    <name evidence="2" type="ORF">FHL15_006456</name>
</gene>
<dbReference type="STRING" id="2512241.A0A553HX46"/>
<dbReference type="OrthoDB" id="4698972at2759"/>
<organism evidence="2 3">
    <name type="scientific">Xylaria flabelliformis</name>
    <dbReference type="NCBI Taxonomy" id="2512241"/>
    <lineage>
        <taxon>Eukaryota</taxon>
        <taxon>Fungi</taxon>
        <taxon>Dikarya</taxon>
        <taxon>Ascomycota</taxon>
        <taxon>Pezizomycotina</taxon>
        <taxon>Sordariomycetes</taxon>
        <taxon>Xylariomycetidae</taxon>
        <taxon>Xylariales</taxon>
        <taxon>Xylariaceae</taxon>
        <taxon>Xylaria</taxon>
    </lineage>
</organism>
<protein>
    <submittedName>
        <fullName evidence="2">Uncharacterized protein</fullName>
    </submittedName>
</protein>
<evidence type="ECO:0000256" key="1">
    <source>
        <dbReference type="SAM" id="MobiDB-lite"/>
    </source>
</evidence>
<evidence type="ECO:0000313" key="3">
    <source>
        <dbReference type="Proteomes" id="UP000319160"/>
    </source>
</evidence>
<feature type="compositionally biased region" description="Polar residues" evidence="1">
    <location>
        <begin position="156"/>
        <end position="178"/>
    </location>
</feature>